<accession>A0A0G3EQ02</accession>
<organism evidence="3 4">
    <name type="scientific">Pandoraea thiooxydans</name>
    <dbReference type="NCBI Taxonomy" id="445709"/>
    <lineage>
        <taxon>Bacteria</taxon>
        <taxon>Pseudomonadati</taxon>
        <taxon>Pseudomonadota</taxon>
        <taxon>Betaproteobacteria</taxon>
        <taxon>Burkholderiales</taxon>
        <taxon>Burkholderiaceae</taxon>
        <taxon>Pandoraea</taxon>
    </lineage>
</organism>
<evidence type="ECO:0000313" key="4">
    <source>
        <dbReference type="Proteomes" id="UP000036700"/>
    </source>
</evidence>
<sequence>MIIDTSCYPTDVVDLAWRHDGEPFSGERLLQMMDGPYRINGKPRRIDRAFIQPPQGNTIYTWTDGVQSGREAIDAYMAYTLKLVQQYPDRFLGCFVYNPRCGVQNGVEAIERYVTEHGFKMVQMQANMHAYRPDRAIDWVRPAFEKCAELGVPVKLHTGDGPYSIPTEWVPMIKEFPNVNFIMAHFGVQTGGVYCFEPFQWAMELPNVYCESSWCLQSRIVEFSKVLPKHKILYGSDTPPNEPGMWLRLLEVLCTEPPQGLNLDEDTLEDYLGNNLARMIGLAPTEPPRSVEQAEAQLAAYGIENKHYLATLVA</sequence>
<reference evidence="4" key="1">
    <citation type="submission" date="2015-06" db="EMBL/GenBank/DDBJ databases">
        <authorList>
            <person name="Lim Y.L."/>
            <person name="Ee R."/>
            <person name="Yong D."/>
            <person name="How K.Y."/>
            <person name="Yin W.F."/>
            <person name="Chan K.G."/>
        </authorList>
    </citation>
    <scope>NUCLEOTIDE SEQUENCE [LARGE SCALE GENOMIC DNA]</scope>
    <source>
        <strain evidence="4">DSM 25325</strain>
    </source>
</reference>
<dbReference type="InterPro" id="IPR032466">
    <property type="entry name" value="Metal_Hydrolase"/>
</dbReference>
<dbReference type="SUPFAM" id="SSF51556">
    <property type="entry name" value="Metallo-dependent hydrolases"/>
    <property type="match status" value="1"/>
</dbReference>
<dbReference type="InterPro" id="IPR006680">
    <property type="entry name" value="Amidohydro-rel"/>
</dbReference>
<protein>
    <submittedName>
        <fullName evidence="3">Amidohydrolase</fullName>
    </submittedName>
</protein>
<dbReference type="KEGG" id="ptx:ABW99_07660"/>
<dbReference type="EMBL" id="CP011568">
    <property type="protein sequence ID" value="AKJ68104.1"/>
    <property type="molecule type" value="Genomic_DNA"/>
</dbReference>
<dbReference type="GO" id="GO:0016831">
    <property type="term" value="F:carboxy-lyase activity"/>
    <property type="evidence" value="ECO:0007669"/>
    <property type="project" value="InterPro"/>
</dbReference>
<keyword evidence="1" id="KW-0456">Lyase</keyword>
<dbReference type="PATRIC" id="fig|445709.3.peg.1634"/>
<evidence type="ECO:0000313" key="3">
    <source>
        <dbReference type="EMBL" id="AKJ68104.1"/>
    </source>
</evidence>
<dbReference type="Proteomes" id="UP000036700">
    <property type="component" value="Chromosome"/>
</dbReference>
<dbReference type="OrthoDB" id="1407586at2"/>
<dbReference type="RefSeq" id="WP_047213924.1">
    <property type="nucleotide sequence ID" value="NZ_CP011568.3"/>
</dbReference>
<proteinExistence type="predicted"/>
<dbReference type="GO" id="GO:0016787">
    <property type="term" value="F:hydrolase activity"/>
    <property type="evidence" value="ECO:0007669"/>
    <property type="project" value="UniProtKB-KW"/>
</dbReference>
<keyword evidence="3" id="KW-0378">Hydrolase</keyword>
<dbReference type="AlphaFoldDB" id="A0A0G3EQ02"/>
<dbReference type="PANTHER" id="PTHR21240">
    <property type="entry name" value="2-AMINO-3-CARBOXYLMUCONATE-6-SEMIALDEHYDE DECARBOXYLASE"/>
    <property type="match status" value="1"/>
</dbReference>
<dbReference type="InterPro" id="IPR032465">
    <property type="entry name" value="ACMSD"/>
</dbReference>
<dbReference type="PANTHER" id="PTHR21240:SF19">
    <property type="entry name" value="CATALYTIC_ HYDROLASE"/>
    <property type="match status" value="1"/>
</dbReference>
<evidence type="ECO:0000259" key="2">
    <source>
        <dbReference type="Pfam" id="PF04909"/>
    </source>
</evidence>
<gene>
    <name evidence="3" type="ORF">ABW99_07660</name>
</gene>
<dbReference type="STRING" id="445709.ABW99_07660"/>
<evidence type="ECO:0000256" key="1">
    <source>
        <dbReference type="ARBA" id="ARBA00023239"/>
    </source>
</evidence>
<dbReference type="Pfam" id="PF04909">
    <property type="entry name" value="Amidohydro_2"/>
    <property type="match status" value="1"/>
</dbReference>
<name>A0A0G3EQ02_9BURK</name>
<dbReference type="Gene3D" id="3.20.20.140">
    <property type="entry name" value="Metal-dependent hydrolases"/>
    <property type="match status" value="1"/>
</dbReference>
<keyword evidence="4" id="KW-1185">Reference proteome</keyword>
<feature type="domain" description="Amidohydrolase-related" evidence="2">
    <location>
        <begin position="57"/>
        <end position="282"/>
    </location>
</feature>